<keyword evidence="6 10" id="KW-0406">Ion transport</keyword>
<reference evidence="12 13" key="1">
    <citation type="submission" date="2010-07" db="EMBL/GenBank/DDBJ databases">
        <title>The complete genome of Methanosalsum zhilinae DSM 4017.</title>
        <authorList>
            <consortium name="US DOE Joint Genome Institute (JGI-PGF)"/>
            <person name="Lucas S."/>
            <person name="Copeland A."/>
            <person name="Lapidus A."/>
            <person name="Glavina del Rio T."/>
            <person name="Dalin E."/>
            <person name="Tice H."/>
            <person name="Bruce D."/>
            <person name="Goodwin L."/>
            <person name="Pitluck S."/>
            <person name="Kyrpides N."/>
            <person name="Mavromatis K."/>
            <person name="Ovchinnikova G."/>
            <person name="Daligault H."/>
            <person name="Detter J.C."/>
            <person name="Han C."/>
            <person name="Tapia R."/>
            <person name="Larimer F."/>
            <person name="Land M."/>
            <person name="Hauser L."/>
            <person name="Markowitz V."/>
            <person name="Cheng J.-F."/>
            <person name="Hugenholtz P."/>
            <person name="Woyke T."/>
            <person name="Wu D."/>
            <person name="Spring S."/>
            <person name="Schueler E."/>
            <person name="Brambilla E."/>
            <person name="Klenk H.-P."/>
            <person name="Eisen J.A."/>
        </authorList>
    </citation>
    <scope>NUCLEOTIDE SEQUENCE [LARGE SCALE GENOMIC DNA]</scope>
    <source>
        <strain evidence="13">DSM 4017 / NBRC 107636 / OCM 62 / WeN5</strain>
    </source>
</reference>
<dbReference type="RefSeq" id="WP_013898760.1">
    <property type="nucleotide sequence ID" value="NC_015676.1"/>
</dbReference>
<dbReference type="AlphaFoldDB" id="F7XP31"/>
<evidence type="ECO:0000256" key="2">
    <source>
        <dbReference type="ARBA" id="ARBA00009904"/>
    </source>
</evidence>
<evidence type="ECO:0000256" key="7">
    <source>
        <dbReference type="ARBA" id="ARBA00023136"/>
    </source>
</evidence>
<dbReference type="STRING" id="679901.Mzhil_1484"/>
<evidence type="ECO:0000256" key="11">
    <source>
        <dbReference type="SAM" id="Coils"/>
    </source>
</evidence>
<evidence type="ECO:0000256" key="3">
    <source>
        <dbReference type="ARBA" id="ARBA00022448"/>
    </source>
</evidence>
<dbReference type="GO" id="GO:0033179">
    <property type="term" value="C:proton-transporting V-type ATPase, V0 domain"/>
    <property type="evidence" value="ECO:0007669"/>
    <property type="project" value="InterPro"/>
</dbReference>
<dbReference type="PANTHER" id="PTHR11629">
    <property type="entry name" value="VACUOLAR PROTON ATPASES"/>
    <property type="match status" value="1"/>
</dbReference>
<evidence type="ECO:0000256" key="5">
    <source>
        <dbReference type="ARBA" id="ARBA00022989"/>
    </source>
</evidence>
<dbReference type="GeneID" id="10823121"/>
<feature type="transmembrane region" description="Helical" evidence="10">
    <location>
        <begin position="460"/>
        <end position="480"/>
    </location>
</feature>
<evidence type="ECO:0000313" key="13">
    <source>
        <dbReference type="Proteomes" id="UP000006622"/>
    </source>
</evidence>
<sequence>MLSPKQMTHALIVGHKSVMKQTVDSLHELNLFHIDDYNEEETGFNIGKPFEKASEVSRKLVKLRSISSLLDLEKKGSSSPGEIPEEFDKKLEELDAAVSEKTEHKKDIEAKIRELESLRKELIPLAGIPLDLDLYRDYENISVYVGTIGVNIEPEVEKITHKYELFIDSRTSTIALFVPKEYEEEISKLLSSRSFKELKVPEIKGLPSKIITQIDGDIEKLRTKIETTDEEIFSLKEKYSDFILASENKLSIENEKLEAPLRIATSEHTFVIDGWVPSQDYYLLEQSLEESTGGHVHVSKLDEKDFGSGAPKEPPTEYDNHRLVKPFEVVVDLFSRPKYKELDPTLVIFFTFPLFYGMILGDMGYSLLLLAIAYTIYKYVNVQSVKSVMMVLIYCQIFSLMFGLLYMEIFGFPLAGYYTADGAFKTGLIPGFVTVDLFTSPISNEMITYPLHRQYVVDTILVLSVIIGLLHINLGYLLGFMRVNRNHGFMEAVFEKGSWFVLQISFLLLALGYLGYIAMTYGIIVLVISLAMLFKGEGIQGPVEIPSFFSNTLSYTRVAAVGLSHIYIASTINMISFEMVMPDTFGLLTIFAIIILILGHALNTVLSIVAPGLHAIRLQYVEFFTKFYEGGGRKYKPFGYMLK</sequence>
<dbReference type="HOGENOM" id="CLU_025558_2_1_2"/>
<accession>F7XP31</accession>
<keyword evidence="5 10" id="KW-1133">Transmembrane helix</keyword>
<evidence type="ECO:0000256" key="1">
    <source>
        <dbReference type="ARBA" id="ARBA00004141"/>
    </source>
</evidence>
<evidence type="ECO:0000256" key="4">
    <source>
        <dbReference type="ARBA" id="ARBA00022692"/>
    </source>
</evidence>
<dbReference type="GO" id="GO:0051117">
    <property type="term" value="F:ATPase binding"/>
    <property type="evidence" value="ECO:0007669"/>
    <property type="project" value="TreeGrafter"/>
</dbReference>
<dbReference type="NCBIfam" id="NF004430">
    <property type="entry name" value="PRK05771.2-4"/>
    <property type="match status" value="1"/>
</dbReference>
<dbReference type="GO" id="GO:0016471">
    <property type="term" value="C:vacuolar proton-transporting V-type ATPase complex"/>
    <property type="evidence" value="ECO:0007669"/>
    <property type="project" value="TreeGrafter"/>
</dbReference>
<feature type="transmembrane region" description="Helical" evidence="10">
    <location>
        <begin position="501"/>
        <end position="534"/>
    </location>
</feature>
<evidence type="ECO:0000256" key="9">
    <source>
        <dbReference type="ARBA" id="ARBA00068671"/>
    </source>
</evidence>
<keyword evidence="3 10" id="KW-0813">Transport</keyword>
<evidence type="ECO:0000256" key="6">
    <source>
        <dbReference type="ARBA" id="ARBA00023065"/>
    </source>
</evidence>
<dbReference type="OrthoDB" id="85892at2157"/>
<keyword evidence="7 10" id="KW-0472">Membrane</keyword>
<comment type="function">
    <text evidence="8">Component of the A-type ATP synthase that produces ATP from ADP in the presence of a proton gradient across the membrane.</text>
</comment>
<proteinExistence type="inferred from homology"/>
<keyword evidence="4 10" id="KW-0812">Transmembrane</keyword>
<feature type="transmembrane region" description="Helical" evidence="10">
    <location>
        <begin position="388"/>
        <end position="407"/>
    </location>
</feature>
<name>F7XP31_METZD</name>
<dbReference type="GO" id="GO:0007035">
    <property type="term" value="P:vacuolar acidification"/>
    <property type="evidence" value="ECO:0007669"/>
    <property type="project" value="TreeGrafter"/>
</dbReference>
<dbReference type="EMBL" id="CP002101">
    <property type="protein sequence ID" value="AEH61323.1"/>
    <property type="molecule type" value="Genomic_DNA"/>
</dbReference>
<dbReference type="Pfam" id="PF01496">
    <property type="entry name" value="V_ATPase_I"/>
    <property type="match status" value="2"/>
</dbReference>
<dbReference type="GO" id="GO:0046961">
    <property type="term" value="F:proton-transporting ATPase activity, rotational mechanism"/>
    <property type="evidence" value="ECO:0007669"/>
    <property type="project" value="InterPro"/>
</dbReference>
<comment type="similarity">
    <text evidence="2 10">Belongs to the V-ATPase 116 kDa subunit family.</text>
</comment>
<keyword evidence="11" id="KW-0175">Coiled coil</keyword>
<gene>
    <name evidence="12" type="ordered locus">Mzhil_1484</name>
</gene>
<dbReference type="KEGG" id="mzh:Mzhil_1484"/>
<dbReference type="PANTHER" id="PTHR11629:SF63">
    <property type="entry name" value="V-TYPE PROTON ATPASE SUBUNIT A"/>
    <property type="match status" value="1"/>
</dbReference>
<organism evidence="12 13">
    <name type="scientific">Methanosalsum zhilinae (strain DSM 4017 / NBRC 107636 / OCM 62 / WeN5)</name>
    <name type="common">Methanohalophilus zhilinae</name>
    <dbReference type="NCBI Taxonomy" id="679901"/>
    <lineage>
        <taxon>Archaea</taxon>
        <taxon>Methanobacteriati</taxon>
        <taxon>Methanobacteriota</taxon>
        <taxon>Stenosarchaea group</taxon>
        <taxon>Methanomicrobia</taxon>
        <taxon>Methanosarcinales</taxon>
        <taxon>Methanosarcinaceae</taxon>
        <taxon>Methanosalsum</taxon>
    </lineage>
</organism>
<dbReference type="Gene3D" id="3.30.70.2170">
    <property type="match status" value="1"/>
</dbReference>
<feature type="coiled-coil region" evidence="11">
    <location>
        <begin position="91"/>
        <end position="121"/>
    </location>
</feature>
<dbReference type="Proteomes" id="UP000006622">
    <property type="component" value="Chromosome"/>
</dbReference>
<feature type="transmembrane region" description="Helical" evidence="10">
    <location>
        <begin position="587"/>
        <end position="610"/>
    </location>
</feature>
<feature type="coiled-coil region" evidence="11">
    <location>
        <begin position="211"/>
        <end position="238"/>
    </location>
</feature>
<keyword evidence="13" id="KW-1185">Reference proteome</keyword>
<evidence type="ECO:0000313" key="12">
    <source>
        <dbReference type="EMBL" id="AEH61323.1"/>
    </source>
</evidence>
<feature type="transmembrane region" description="Helical" evidence="10">
    <location>
        <begin position="554"/>
        <end position="575"/>
    </location>
</feature>
<comment type="subcellular location">
    <subcellularLocation>
        <location evidence="1">Membrane</location>
        <topology evidence="1">Multi-pass membrane protein</topology>
    </subcellularLocation>
</comment>
<dbReference type="Gene3D" id="3.30.70.2750">
    <property type="match status" value="1"/>
</dbReference>
<protein>
    <recommendedName>
        <fullName evidence="9 10">A-type ATP synthase subunit I</fullName>
    </recommendedName>
</protein>
<evidence type="ECO:0000256" key="8">
    <source>
        <dbReference type="ARBA" id="ARBA00059506"/>
    </source>
</evidence>
<dbReference type="InterPro" id="IPR002490">
    <property type="entry name" value="V-ATPase_116kDa_su"/>
</dbReference>
<evidence type="ECO:0000256" key="10">
    <source>
        <dbReference type="RuleBase" id="RU361189"/>
    </source>
</evidence>
<feature type="transmembrane region" description="Helical" evidence="10">
    <location>
        <begin position="346"/>
        <end position="376"/>
    </location>
</feature>
<dbReference type="Gene3D" id="1.20.1460.20">
    <property type="match status" value="1"/>
</dbReference>